<evidence type="ECO:0000313" key="14">
    <source>
        <dbReference type="Proteomes" id="UP000323452"/>
    </source>
</evidence>
<dbReference type="EMBL" id="DAAROJ010000012">
    <property type="protein sequence ID" value="HAE3195670.1"/>
    <property type="molecule type" value="Genomic_DNA"/>
</dbReference>
<reference evidence="3" key="2">
    <citation type="submission" date="2018-07" db="EMBL/GenBank/DDBJ databases">
        <authorList>
            <person name="Ashton P.M."/>
            <person name="Dallman T."/>
            <person name="Nair S."/>
            <person name="De Pinna E."/>
            <person name="Peters T."/>
            <person name="Grant K."/>
        </authorList>
    </citation>
    <scope>NUCLEOTIDE SEQUENCE</scope>
    <source>
        <strain evidence="3">449466</strain>
        <strain evidence="4">579255</strain>
    </source>
</reference>
<accession>A0A2T9QE53</accession>
<dbReference type="AlphaFoldDB" id="A0A2T9QE53"/>
<evidence type="ECO:0000313" key="3">
    <source>
        <dbReference type="EMBL" id="EBW1954127.1"/>
    </source>
</evidence>
<evidence type="ECO:0000313" key="6">
    <source>
        <dbReference type="EMBL" id="ECS5569846.1"/>
    </source>
</evidence>
<evidence type="ECO:0000313" key="11">
    <source>
        <dbReference type="EMBL" id="HAE3754630.1"/>
    </source>
</evidence>
<evidence type="ECO:0000313" key="7">
    <source>
        <dbReference type="EMBL" id="ECT6427020.1"/>
    </source>
</evidence>
<reference evidence="9" key="3">
    <citation type="submission" date="2018-07" db="EMBL/GenBank/DDBJ databases">
        <authorList>
            <consortium name="PulseNet: The National Subtyping Network for Foodborne Disease Surveillance"/>
            <person name="Tarr C.L."/>
            <person name="Trees E."/>
            <person name="Katz L.S."/>
            <person name="Carleton-Romer H.A."/>
            <person name="Stroika S."/>
            <person name="Kucerova Z."/>
            <person name="Roache K.F."/>
            <person name="Sabol A.L."/>
            <person name="Besser J."/>
            <person name="Gerner-Smidt P."/>
        </authorList>
    </citation>
    <scope>NUCLEOTIDE SEQUENCE</scope>
    <source>
        <strain evidence="9">PNUSAS002073</strain>
    </source>
</reference>
<keyword evidence="1" id="KW-0472">Membrane</keyword>
<dbReference type="EMBL" id="AAKIXF010000010">
    <property type="protein sequence ID" value="ECS2242654.1"/>
    <property type="molecule type" value="Genomic_DNA"/>
</dbReference>
<organism evidence="5">
    <name type="scientific">Salmonella enterica subsp. enterica serovar Cerro</name>
    <dbReference type="NCBI Taxonomy" id="340188"/>
    <lineage>
        <taxon>Bacteria</taxon>
        <taxon>Pseudomonadati</taxon>
        <taxon>Pseudomonadota</taxon>
        <taxon>Gammaproteobacteria</taxon>
        <taxon>Enterobacterales</taxon>
        <taxon>Enterobacteriaceae</taxon>
        <taxon>Salmonella</taxon>
    </lineage>
</organism>
<dbReference type="EMBL" id="DAATOQ010000005">
    <property type="protein sequence ID" value="HAE8894673.1"/>
    <property type="molecule type" value="Genomic_DNA"/>
</dbReference>
<evidence type="ECO:0000313" key="5">
    <source>
        <dbReference type="EMBL" id="ECS2242654.1"/>
    </source>
</evidence>
<dbReference type="EMBL" id="AAKJYZ010000009">
    <property type="protein sequence ID" value="ECS5569846.1"/>
    <property type="molecule type" value="Genomic_DNA"/>
</dbReference>
<dbReference type="RefSeq" id="WP_023233873.1">
    <property type="nucleotide sequence ID" value="NZ_CP008925.1"/>
</dbReference>
<feature type="transmembrane region" description="Helical" evidence="1">
    <location>
        <begin position="31"/>
        <end position="51"/>
    </location>
</feature>
<evidence type="ECO:0000259" key="2">
    <source>
        <dbReference type="Pfam" id="PF06889"/>
    </source>
</evidence>
<dbReference type="EMBL" id="AAKNKP010000030">
    <property type="protein sequence ID" value="ECT6427020.1"/>
    <property type="molecule type" value="Genomic_DNA"/>
</dbReference>
<dbReference type="EMBL" id="AAHNXN010000011">
    <property type="protein sequence ID" value="EBY3765299.1"/>
    <property type="molecule type" value="Genomic_DNA"/>
</dbReference>
<name>A0A2T9QE53_SALET</name>
<sequence>MLIKKFRPFIALILFLFIQWQFNVIESQITIYTIVGILALYSLFELAKYLIILHGRKEIPVFNISKLYNSNPIYPLNSDNEKRAACSESLYLITETSSKKEGVTYTNSLEQLDMSNAEIIKDEKLFVEASWEINDDKSLRKVLRKLIANANSCSTIYLDAIENKDQYIKYIQSYDLSFSDIDSCPITGFDLVRASWLTRISFSLGYIDENETREYLNTIGGLIQQQFSSWEQLSASYLIMYLEWNGRLDGILGSVIKEYSAKERVQGTKALLEDSESPFHSLTL</sequence>
<evidence type="ECO:0000313" key="13">
    <source>
        <dbReference type="EMBL" id="KAA7288615.1"/>
    </source>
</evidence>
<feature type="domain" description="DUF1266" evidence="2">
    <location>
        <begin position="128"/>
        <end position="282"/>
    </location>
</feature>
<dbReference type="InterPro" id="IPR009677">
    <property type="entry name" value="DUF1266"/>
</dbReference>
<comment type="caution">
    <text evidence="5">The sequence shown here is derived from an EMBL/GenBank/DDBJ whole genome shotgun (WGS) entry which is preliminary data.</text>
</comment>
<reference evidence="10" key="4">
    <citation type="submission" date="2018-07" db="EMBL/GenBank/DDBJ databases">
        <authorList>
            <consortium name="NCBI Pathogen Detection Project"/>
        </authorList>
    </citation>
    <scope>NUCLEOTIDE SEQUENCE</scope>
    <source>
        <strain evidence="10">11-0573</strain>
        <strain evidence="11">11-7712</strain>
        <strain evidence="12">12-0352</strain>
    </source>
</reference>
<evidence type="ECO:0000256" key="1">
    <source>
        <dbReference type="SAM" id="Phobius"/>
    </source>
</evidence>
<reference evidence="13" key="7">
    <citation type="submission" date="2019-03" db="EMBL/GenBank/DDBJ databases">
        <authorList>
            <person name="Levent G."/>
            <person name="Schlochtermeier A."/>
            <person name="Ives S.E."/>
            <person name="Norman K.N."/>
            <person name="Lawhon S.D."/>
            <person name="Loneragan G.H."/>
            <person name="Anderson R.C."/>
            <person name="Scott H.M."/>
        </authorList>
    </citation>
    <scope>NUCLEOTIDE SEQUENCE</scope>
    <source>
        <strain evidence="13">ME2L-19-234</strain>
    </source>
</reference>
<evidence type="ECO:0000313" key="10">
    <source>
        <dbReference type="EMBL" id="HAE3195670.1"/>
    </source>
</evidence>
<dbReference type="EMBL" id="DAARSL010000062">
    <property type="protein sequence ID" value="HAE3754630.1"/>
    <property type="molecule type" value="Genomic_DNA"/>
</dbReference>
<protein>
    <submittedName>
        <fullName evidence="5">DUF1266 domain-containing protein</fullName>
    </submittedName>
</protein>
<evidence type="ECO:0000313" key="9">
    <source>
        <dbReference type="EMBL" id="ECU6930289.1"/>
    </source>
</evidence>
<proteinExistence type="predicted"/>
<reference evidence="13 14" key="6">
    <citation type="journal article" date="2019" name="Proc. Natl. Acad. Sci. U.S.A.">
        <title>Microbiome composition shapes rapid genomic adaptation of Drosophila melanogaster.</title>
        <authorList>
            <person name="Rudman S.M."/>
            <person name="Greenblum S."/>
            <person name="Hughes R.C."/>
            <person name="Rajpurohit S."/>
            <person name="Kiratli O."/>
            <person name="Lowder D.B."/>
            <person name="Lemmon S.G."/>
            <person name="Petrov D.A."/>
            <person name="Chaston J.M."/>
            <person name="Schmidt P."/>
        </authorList>
    </citation>
    <scope>NUCLEOTIDE SEQUENCE [LARGE SCALE GENOMIC DNA]</scope>
    <source>
        <strain evidence="13 14">ME2L-19-234</strain>
    </source>
</reference>
<evidence type="ECO:0000313" key="4">
    <source>
        <dbReference type="EMBL" id="EBY3765299.1"/>
    </source>
</evidence>
<evidence type="ECO:0000313" key="12">
    <source>
        <dbReference type="EMBL" id="HAE8894673.1"/>
    </source>
</evidence>
<dbReference type="Proteomes" id="UP000323452">
    <property type="component" value="Unassembled WGS sequence"/>
</dbReference>
<dbReference type="EMBL" id="AAKQSY010000012">
    <property type="protein sequence ID" value="ECU6930289.1"/>
    <property type="molecule type" value="Genomic_DNA"/>
</dbReference>
<keyword evidence="1" id="KW-1133">Transmembrane helix</keyword>
<evidence type="ECO:0000313" key="8">
    <source>
        <dbReference type="EMBL" id="ECT9248613.1"/>
    </source>
</evidence>
<reference evidence="10" key="1">
    <citation type="journal article" date="2018" name="Genome Biol.">
        <title>SKESA: strategic k-mer extension for scrupulous assemblies.</title>
        <authorList>
            <person name="Souvorov A."/>
            <person name="Agarwala R."/>
            <person name="Lipman D.J."/>
        </authorList>
    </citation>
    <scope>NUCLEOTIDE SEQUENCE</scope>
    <source>
        <strain evidence="10">11-0573</strain>
        <strain evidence="11">11-7712</strain>
        <strain evidence="12">12-0352</strain>
    </source>
</reference>
<reference evidence="5" key="5">
    <citation type="submission" date="2018-07" db="EMBL/GenBank/DDBJ databases">
        <authorList>
            <consortium name="NARMS: The National Antimicrobial Resistance Monitoring System"/>
        </authorList>
    </citation>
    <scope>NUCLEOTIDE SEQUENCE [LARGE SCALE GENOMIC DNA]</scope>
    <source>
        <strain evidence="5">FSIS1503023</strain>
        <strain evidence="7">FSIS1606185</strain>
        <strain evidence="6">FSIS1607449</strain>
        <strain evidence="8">FSIS1702211</strain>
    </source>
</reference>
<dbReference type="Proteomes" id="UP000839902">
    <property type="component" value="Unassembled WGS sequence"/>
</dbReference>
<gene>
    <name evidence="7" type="ORF">A6E75_21450</name>
    <name evidence="9" type="ORF">A8D33_14965</name>
    <name evidence="5" type="ORF">APX06_11640</name>
    <name evidence="6" type="ORF">BGP46_11800</name>
    <name evidence="3" type="ORF">C3N96_14865</name>
    <name evidence="8" type="ORF">CGD37_08605</name>
    <name evidence="4" type="ORF">D4F32_11835</name>
    <name evidence="13" type="ORF">E4904_00035</name>
    <name evidence="10" type="ORF">G3454_002834</name>
    <name evidence="11" type="ORF">G4A16_004502</name>
    <name evidence="12" type="ORF">G4Y54_001090</name>
</gene>
<dbReference type="EMBL" id="AAHHQO010000013">
    <property type="protein sequence ID" value="EBW1954127.1"/>
    <property type="molecule type" value="Genomic_DNA"/>
</dbReference>
<dbReference type="Pfam" id="PF06889">
    <property type="entry name" value="DUF1266"/>
    <property type="match status" value="1"/>
</dbReference>
<keyword evidence="1" id="KW-0812">Transmembrane</keyword>
<dbReference type="EMBL" id="AAKOHZ010000008">
    <property type="protein sequence ID" value="ECT9248613.1"/>
    <property type="molecule type" value="Genomic_DNA"/>
</dbReference>
<dbReference type="EMBL" id="SRAQ01000001">
    <property type="protein sequence ID" value="KAA7288615.1"/>
    <property type="molecule type" value="Genomic_DNA"/>
</dbReference>